<gene>
    <name evidence="3" type="ORF">MNBD_CHLOROFLEXI01-131</name>
</gene>
<dbReference type="PANTHER" id="PTHR43630:SF1">
    <property type="entry name" value="POLY-BETA-1,6-N-ACETYL-D-GLUCOSAMINE SYNTHASE"/>
    <property type="match status" value="1"/>
</dbReference>
<evidence type="ECO:0000256" key="1">
    <source>
        <dbReference type="ARBA" id="ARBA00022676"/>
    </source>
</evidence>
<dbReference type="EMBL" id="UOEU01000323">
    <property type="protein sequence ID" value="VAW32129.1"/>
    <property type="molecule type" value="Genomic_DNA"/>
</dbReference>
<evidence type="ECO:0008006" key="4">
    <source>
        <dbReference type="Google" id="ProtNLM"/>
    </source>
</evidence>
<sequence length="294" mass="32867">MISVILTAYREAATIGRAIDAFLHQLPANSEILVVCPDAETTAVVQQYSQKHPHIRHITEPQRRGKPAALNLGLQAARGEIVVFSDGDVAIAQDALAPLLAPFEDAAVGAMTGRPFSITPRDTMLGYWSHLLVEAAHQTRQKRDAAAQFLLCSGYLFAARRALIQPIPEDALADDAVISHRIAAQGFRIRYAPKAAIFVKYPTTYADWLRQKVRSTGGYAQSYVRNSPFSMRSARLEAQQGTLLALKFAHTPREFVWTLQLFLARLHLWALVFWQVRVMKRPLITLWQPVESTK</sequence>
<dbReference type="Pfam" id="PF13641">
    <property type="entry name" value="Glyco_tranf_2_3"/>
    <property type="match status" value="1"/>
</dbReference>
<proteinExistence type="predicted"/>
<name>A0A3B0V5I0_9ZZZZ</name>
<keyword evidence="2" id="KW-0808">Transferase</keyword>
<dbReference type="PANTHER" id="PTHR43630">
    <property type="entry name" value="POLY-BETA-1,6-N-ACETYL-D-GLUCOSAMINE SYNTHASE"/>
    <property type="match status" value="1"/>
</dbReference>
<dbReference type="SUPFAM" id="SSF53448">
    <property type="entry name" value="Nucleotide-diphospho-sugar transferases"/>
    <property type="match status" value="1"/>
</dbReference>
<dbReference type="AlphaFoldDB" id="A0A3B0V5I0"/>
<dbReference type="InterPro" id="IPR029044">
    <property type="entry name" value="Nucleotide-diphossugar_trans"/>
</dbReference>
<dbReference type="GO" id="GO:0016757">
    <property type="term" value="F:glycosyltransferase activity"/>
    <property type="evidence" value="ECO:0007669"/>
    <property type="project" value="UniProtKB-KW"/>
</dbReference>
<evidence type="ECO:0000313" key="3">
    <source>
        <dbReference type="EMBL" id="VAW32129.1"/>
    </source>
</evidence>
<accession>A0A3B0V5I0</accession>
<protein>
    <recommendedName>
        <fullName evidence="4">Glycosyltransferase 2-like domain-containing protein</fullName>
    </recommendedName>
</protein>
<evidence type="ECO:0000256" key="2">
    <source>
        <dbReference type="ARBA" id="ARBA00022679"/>
    </source>
</evidence>
<keyword evidence="1" id="KW-0328">Glycosyltransferase</keyword>
<organism evidence="3">
    <name type="scientific">hydrothermal vent metagenome</name>
    <dbReference type="NCBI Taxonomy" id="652676"/>
    <lineage>
        <taxon>unclassified sequences</taxon>
        <taxon>metagenomes</taxon>
        <taxon>ecological metagenomes</taxon>
    </lineage>
</organism>
<dbReference type="Gene3D" id="3.90.550.10">
    <property type="entry name" value="Spore Coat Polysaccharide Biosynthesis Protein SpsA, Chain A"/>
    <property type="match status" value="1"/>
</dbReference>
<reference evidence="3" key="1">
    <citation type="submission" date="2018-06" db="EMBL/GenBank/DDBJ databases">
        <authorList>
            <person name="Zhirakovskaya E."/>
        </authorList>
    </citation>
    <scope>NUCLEOTIDE SEQUENCE</scope>
</reference>